<organism evidence="1 2">
    <name type="scientific">Reticulibacter mediterranei</name>
    <dbReference type="NCBI Taxonomy" id="2778369"/>
    <lineage>
        <taxon>Bacteria</taxon>
        <taxon>Bacillati</taxon>
        <taxon>Chloroflexota</taxon>
        <taxon>Ktedonobacteria</taxon>
        <taxon>Ktedonobacterales</taxon>
        <taxon>Reticulibacteraceae</taxon>
        <taxon>Reticulibacter</taxon>
    </lineage>
</organism>
<dbReference type="Proteomes" id="UP000597444">
    <property type="component" value="Unassembled WGS sequence"/>
</dbReference>
<comment type="caution">
    <text evidence="1">The sequence shown here is derived from an EMBL/GenBank/DDBJ whole genome shotgun (WGS) entry which is preliminary data.</text>
</comment>
<sequence>MIPTVEWRDLIPRPVQGPDDAVAMIEKLGFCTWGPVPGLDFPNLAEAMGETALSVLNHTWSWKDDLHFERRLYYGKIIAGQPSFLSPDFLPVFIAALASPDMGRERDYLQLFLDGRLSREAKTIYEYLDENPEQPTRDLRRGAHLNGKSMKTPTERALVELQRRFLVCKVDLTGRTRGTYSYIWDLAERFWPEAFEIAIQLTTDAARERVREQLRVAGIEPNAKLEQKLFLWR</sequence>
<accession>A0A8J3IPN8</accession>
<reference evidence="1" key="1">
    <citation type="submission" date="2020-10" db="EMBL/GenBank/DDBJ databases">
        <title>Taxonomic study of unclassified bacteria belonging to the class Ktedonobacteria.</title>
        <authorList>
            <person name="Yabe S."/>
            <person name="Wang C.M."/>
            <person name="Zheng Y."/>
            <person name="Sakai Y."/>
            <person name="Cavaletti L."/>
            <person name="Monciardini P."/>
            <person name="Donadio S."/>
        </authorList>
    </citation>
    <scope>NUCLEOTIDE SEQUENCE</scope>
    <source>
        <strain evidence="1">ID150040</strain>
    </source>
</reference>
<dbReference type="Pfam" id="PF24741">
    <property type="entry name" value="AlkZ-rel"/>
    <property type="match status" value="1"/>
</dbReference>
<evidence type="ECO:0000313" key="1">
    <source>
        <dbReference type="EMBL" id="GHO94126.1"/>
    </source>
</evidence>
<keyword evidence="2" id="KW-1185">Reference proteome</keyword>
<gene>
    <name evidence="1" type="ORF">KSF_041740</name>
</gene>
<dbReference type="InterPro" id="IPR056298">
    <property type="entry name" value="AlkZ-rel"/>
</dbReference>
<name>A0A8J3IPN8_9CHLR</name>
<protein>
    <submittedName>
        <fullName evidence="1">Uncharacterized protein</fullName>
    </submittedName>
</protein>
<evidence type="ECO:0000313" key="2">
    <source>
        <dbReference type="Proteomes" id="UP000597444"/>
    </source>
</evidence>
<dbReference type="RefSeq" id="WP_220204884.1">
    <property type="nucleotide sequence ID" value="NZ_BNJK01000001.1"/>
</dbReference>
<dbReference type="EMBL" id="BNJK01000001">
    <property type="protein sequence ID" value="GHO94126.1"/>
    <property type="molecule type" value="Genomic_DNA"/>
</dbReference>
<dbReference type="AlphaFoldDB" id="A0A8J3IPN8"/>
<proteinExistence type="predicted"/>